<evidence type="ECO:0000256" key="1">
    <source>
        <dbReference type="SAM" id="Phobius"/>
    </source>
</evidence>
<keyword evidence="1" id="KW-1133">Transmembrane helix</keyword>
<feature type="transmembrane region" description="Helical" evidence="1">
    <location>
        <begin position="12"/>
        <end position="35"/>
    </location>
</feature>
<reference evidence="2 3" key="1">
    <citation type="submission" date="2023-07" db="EMBL/GenBank/DDBJ databases">
        <title>Genomic Encyclopedia of Type Strains, Phase IV (KMG-IV): sequencing the most valuable type-strain genomes for metagenomic binning, comparative biology and taxonomic classification.</title>
        <authorList>
            <person name="Goeker M."/>
        </authorList>
    </citation>
    <scope>NUCLEOTIDE SEQUENCE [LARGE SCALE GENOMIC DNA]</scope>
    <source>
        <strain evidence="2 3">DSM 19013</strain>
    </source>
</reference>
<gene>
    <name evidence="2" type="ORF">QO012_004302</name>
</gene>
<feature type="transmembrane region" description="Helical" evidence="1">
    <location>
        <begin position="92"/>
        <end position="110"/>
    </location>
</feature>
<evidence type="ECO:0000313" key="3">
    <source>
        <dbReference type="Proteomes" id="UP001231124"/>
    </source>
</evidence>
<keyword evidence="3" id="KW-1185">Reference proteome</keyword>
<evidence type="ECO:0000313" key="2">
    <source>
        <dbReference type="EMBL" id="MDQ0449779.1"/>
    </source>
</evidence>
<organism evidence="2 3">
    <name type="scientific">Methylobacterium aerolatum</name>
    <dbReference type="NCBI Taxonomy" id="418708"/>
    <lineage>
        <taxon>Bacteria</taxon>
        <taxon>Pseudomonadati</taxon>
        <taxon>Pseudomonadota</taxon>
        <taxon>Alphaproteobacteria</taxon>
        <taxon>Hyphomicrobiales</taxon>
        <taxon>Methylobacteriaceae</taxon>
        <taxon>Methylobacterium</taxon>
    </lineage>
</organism>
<sequence>MQQQISPAKAAATFLLFGSFFFVLTFVAWGMYQILITDILKANPHRSILHALTVLPLMSAIAGIIFLIIHFSGAIILAGCVAYISAAIFGRIPLWMLCLIVVLCVPVVWAQDTALPDFKLYSDISDDTPSSLAEFYRQLNFNLYLFPSLLGCWLRLRMKPSS</sequence>
<keyword evidence="1" id="KW-0812">Transmembrane</keyword>
<dbReference type="EMBL" id="JAUSVP010000018">
    <property type="protein sequence ID" value="MDQ0449779.1"/>
    <property type="molecule type" value="Genomic_DNA"/>
</dbReference>
<keyword evidence="1" id="KW-0472">Membrane</keyword>
<dbReference type="Proteomes" id="UP001231124">
    <property type="component" value="Unassembled WGS sequence"/>
</dbReference>
<comment type="caution">
    <text evidence="2">The sequence shown here is derived from an EMBL/GenBank/DDBJ whole genome shotgun (WGS) entry which is preliminary data.</text>
</comment>
<protein>
    <submittedName>
        <fullName evidence="2">Magnesium-transporting ATPase (P-type)</fullName>
    </submittedName>
</protein>
<name>A0ABU0I587_9HYPH</name>
<proteinExistence type="predicted"/>
<feature type="transmembrane region" description="Helical" evidence="1">
    <location>
        <begin position="55"/>
        <end position="85"/>
    </location>
</feature>
<accession>A0ABU0I587</accession>
<dbReference type="RefSeq" id="WP_238206225.1">
    <property type="nucleotide sequence ID" value="NZ_BPQE01000026.1"/>
</dbReference>